<dbReference type="PANTHER" id="PTHR20974:SF0">
    <property type="entry name" value="UPF0585 PROTEIN CG18661"/>
    <property type="match status" value="1"/>
</dbReference>
<dbReference type="EMBL" id="SIDB01000012">
    <property type="protein sequence ID" value="KAI3425255.1"/>
    <property type="molecule type" value="Genomic_DNA"/>
</dbReference>
<evidence type="ECO:0000313" key="2">
    <source>
        <dbReference type="EMBL" id="KAI3425255.1"/>
    </source>
</evidence>
<proteinExistence type="inferred from homology"/>
<dbReference type="Proteomes" id="UP001055712">
    <property type="component" value="Unassembled WGS sequence"/>
</dbReference>
<dbReference type="PANTHER" id="PTHR20974">
    <property type="entry name" value="UPF0585 PROTEIN CG18661"/>
    <property type="match status" value="1"/>
</dbReference>
<keyword evidence="3" id="KW-1185">Reference proteome</keyword>
<evidence type="ECO:0008006" key="4">
    <source>
        <dbReference type="Google" id="ProtNLM"/>
    </source>
</evidence>
<evidence type="ECO:0000256" key="1">
    <source>
        <dbReference type="ARBA" id="ARBA00008308"/>
    </source>
</evidence>
<reference evidence="2" key="1">
    <citation type="journal article" date="2019" name="Plant J.">
        <title>Chlorella vulgaris genome assembly and annotation reveals the molecular basis for metabolic acclimation to high light conditions.</title>
        <authorList>
            <person name="Cecchin M."/>
            <person name="Marcolungo L."/>
            <person name="Rossato M."/>
            <person name="Girolomoni L."/>
            <person name="Cosentino E."/>
            <person name="Cuine S."/>
            <person name="Li-Beisson Y."/>
            <person name="Delledonne M."/>
            <person name="Ballottari M."/>
        </authorList>
    </citation>
    <scope>NUCLEOTIDE SEQUENCE</scope>
    <source>
        <strain evidence="2">211/11P</strain>
    </source>
</reference>
<comment type="caution">
    <text evidence="2">The sequence shown here is derived from an EMBL/GenBank/DDBJ whole genome shotgun (WGS) entry which is preliminary data.</text>
</comment>
<dbReference type="InterPro" id="IPR010342">
    <property type="entry name" value="DUF938"/>
</dbReference>
<dbReference type="OrthoDB" id="10258744at2759"/>
<reference evidence="2" key="2">
    <citation type="submission" date="2020-11" db="EMBL/GenBank/DDBJ databases">
        <authorList>
            <person name="Cecchin M."/>
            <person name="Marcolungo L."/>
            <person name="Rossato M."/>
            <person name="Girolomoni L."/>
            <person name="Cosentino E."/>
            <person name="Cuine S."/>
            <person name="Li-Beisson Y."/>
            <person name="Delledonne M."/>
            <person name="Ballottari M."/>
        </authorList>
    </citation>
    <scope>NUCLEOTIDE SEQUENCE</scope>
    <source>
        <strain evidence="2">211/11P</strain>
        <tissue evidence="2">Whole cell</tissue>
    </source>
</reference>
<gene>
    <name evidence="2" type="ORF">D9Q98_009023</name>
</gene>
<dbReference type="Pfam" id="PF06080">
    <property type="entry name" value="DUF938"/>
    <property type="match status" value="1"/>
</dbReference>
<dbReference type="Gene3D" id="3.40.50.150">
    <property type="entry name" value="Vaccinia Virus protein VP39"/>
    <property type="match status" value="1"/>
</dbReference>
<organism evidence="2 3">
    <name type="scientific">Chlorella vulgaris</name>
    <name type="common">Green alga</name>
    <dbReference type="NCBI Taxonomy" id="3077"/>
    <lineage>
        <taxon>Eukaryota</taxon>
        <taxon>Viridiplantae</taxon>
        <taxon>Chlorophyta</taxon>
        <taxon>core chlorophytes</taxon>
        <taxon>Trebouxiophyceae</taxon>
        <taxon>Chlorellales</taxon>
        <taxon>Chlorellaceae</taxon>
        <taxon>Chlorella clade</taxon>
        <taxon>Chlorella</taxon>
    </lineage>
</organism>
<accession>A0A9D4TH46</accession>
<dbReference type="SUPFAM" id="SSF53335">
    <property type="entry name" value="S-adenosyl-L-methionine-dependent methyltransferases"/>
    <property type="match status" value="1"/>
</dbReference>
<sequence length="218" mass="23052">MAGLPRSLDSHNTDGQRSIAAAAERNKEAILHVLQTHLGTAPGGLFLEVASGTGQHCAHFAAGLPHLIFQPTEHCPDDATLSSIVAWTRELPNVRPPIALDASQPGSWGLEAASCRAVFVANMCHISPWEATTGLMAGAGHVLAPGGQLFTYGPFSVDGAPTTPSNVAFDASLRQRNPAWGYRDVADVAAEAAKAGLELVHRHDMPANNLLLVFRKKE</sequence>
<evidence type="ECO:0000313" key="3">
    <source>
        <dbReference type="Proteomes" id="UP001055712"/>
    </source>
</evidence>
<comment type="similarity">
    <text evidence="1">Belongs to the UPF0585 family.</text>
</comment>
<dbReference type="AlphaFoldDB" id="A0A9D4TH46"/>
<protein>
    <recommendedName>
        <fullName evidence="4">SAM-dependent methyltransferase</fullName>
    </recommendedName>
</protein>
<name>A0A9D4TH46_CHLVU</name>
<dbReference type="InterPro" id="IPR029063">
    <property type="entry name" value="SAM-dependent_MTases_sf"/>
</dbReference>